<name>A0A0A9CA12_ARUDO</name>
<proteinExistence type="predicted"/>
<sequence length="39" mass="4786">MQRHVPSFHLDMFPVNIDTLLWYKYVFFILDDFDFGCTL</sequence>
<protein>
    <submittedName>
        <fullName evidence="1">Uncharacterized protein</fullName>
    </submittedName>
</protein>
<dbReference type="EMBL" id="GBRH01229533">
    <property type="protein sequence ID" value="JAD68362.1"/>
    <property type="molecule type" value="Transcribed_RNA"/>
</dbReference>
<evidence type="ECO:0000313" key="1">
    <source>
        <dbReference type="EMBL" id="JAD68362.1"/>
    </source>
</evidence>
<dbReference type="AlphaFoldDB" id="A0A0A9CA12"/>
<reference evidence="1" key="1">
    <citation type="submission" date="2014-09" db="EMBL/GenBank/DDBJ databases">
        <authorList>
            <person name="Magalhaes I.L.F."/>
            <person name="Oliveira U."/>
            <person name="Santos F.R."/>
            <person name="Vidigal T.H.D.A."/>
            <person name="Brescovit A.D."/>
            <person name="Santos A.J."/>
        </authorList>
    </citation>
    <scope>NUCLEOTIDE SEQUENCE</scope>
    <source>
        <tissue evidence="1">Shoot tissue taken approximately 20 cm above the soil surface</tissue>
    </source>
</reference>
<organism evidence="1">
    <name type="scientific">Arundo donax</name>
    <name type="common">Giant reed</name>
    <name type="synonym">Donax arundinaceus</name>
    <dbReference type="NCBI Taxonomy" id="35708"/>
    <lineage>
        <taxon>Eukaryota</taxon>
        <taxon>Viridiplantae</taxon>
        <taxon>Streptophyta</taxon>
        <taxon>Embryophyta</taxon>
        <taxon>Tracheophyta</taxon>
        <taxon>Spermatophyta</taxon>
        <taxon>Magnoliopsida</taxon>
        <taxon>Liliopsida</taxon>
        <taxon>Poales</taxon>
        <taxon>Poaceae</taxon>
        <taxon>PACMAD clade</taxon>
        <taxon>Arundinoideae</taxon>
        <taxon>Arundineae</taxon>
        <taxon>Arundo</taxon>
    </lineage>
</organism>
<reference evidence="1" key="2">
    <citation type="journal article" date="2015" name="Data Brief">
        <title>Shoot transcriptome of the giant reed, Arundo donax.</title>
        <authorList>
            <person name="Barrero R.A."/>
            <person name="Guerrero F.D."/>
            <person name="Moolhuijzen P."/>
            <person name="Goolsby J.A."/>
            <person name="Tidwell J."/>
            <person name="Bellgard S.E."/>
            <person name="Bellgard M.I."/>
        </authorList>
    </citation>
    <scope>NUCLEOTIDE SEQUENCE</scope>
    <source>
        <tissue evidence="1">Shoot tissue taken approximately 20 cm above the soil surface</tissue>
    </source>
</reference>
<accession>A0A0A9CA12</accession>